<dbReference type="PANTHER" id="PTHR43464:SF19">
    <property type="entry name" value="UBIQUINONE BIOSYNTHESIS O-METHYLTRANSFERASE, MITOCHONDRIAL"/>
    <property type="match status" value="1"/>
</dbReference>
<proteinExistence type="predicted"/>
<organism evidence="5 6">
    <name type="scientific">Nocardia albiluteola</name>
    <dbReference type="NCBI Taxonomy" id="2842303"/>
    <lineage>
        <taxon>Bacteria</taxon>
        <taxon>Bacillati</taxon>
        <taxon>Actinomycetota</taxon>
        <taxon>Actinomycetes</taxon>
        <taxon>Mycobacteriales</taxon>
        <taxon>Nocardiaceae</taxon>
        <taxon>Nocardia</taxon>
    </lineage>
</organism>
<dbReference type="SUPFAM" id="SSF53335">
    <property type="entry name" value="S-adenosyl-L-methionine-dependent methyltransferases"/>
    <property type="match status" value="1"/>
</dbReference>
<dbReference type="GO" id="GO:0008168">
    <property type="term" value="F:methyltransferase activity"/>
    <property type="evidence" value="ECO:0007669"/>
    <property type="project" value="UniProtKB-KW"/>
</dbReference>
<feature type="domain" description="Methyltransferase" evidence="4">
    <location>
        <begin position="50"/>
        <end position="143"/>
    </location>
</feature>
<evidence type="ECO:0000256" key="3">
    <source>
        <dbReference type="ARBA" id="ARBA00022691"/>
    </source>
</evidence>
<dbReference type="InterPro" id="IPR029063">
    <property type="entry name" value="SAM-dependent_MTases_sf"/>
</dbReference>
<sequence length="229" mass="24471">MTDSAAERPTELDFDAIYRGVGPFRAPWDIGAPQPAYVAVEQAGGITGTVLDAGCGTGENALYLADQDYSVIGLDLSLTAVELARGKAAERGLAATFEVADALDLDAYTGRFDTVVDSGLAHLFDEDALRRYAAALHRACRPNAVVYLLALSGPGLETIAAQLRELSADEEHRLPPNLMPPSKSPDDLRAGFADGWQVEAIDESTLRAVLPSSNEPISISGWLARFRRV</sequence>
<dbReference type="InterPro" id="IPR041698">
    <property type="entry name" value="Methyltransf_25"/>
</dbReference>
<keyword evidence="6" id="KW-1185">Reference proteome</keyword>
<keyword evidence="3" id="KW-0949">S-adenosyl-L-methionine</keyword>
<evidence type="ECO:0000259" key="4">
    <source>
        <dbReference type="Pfam" id="PF13649"/>
    </source>
</evidence>
<evidence type="ECO:0000256" key="2">
    <source>
        <dbReference type="ARBA" id="ARBA00022679"/>
    </source>
</evidence>
<keyword evidence="2" id="KW-0808">Transferase</keyword>
<evidence type="ECO:0000313" key="6">
    <source>
        <dbReference type="Proteomes" id="UP000733379"/>
    </source>
</evidence>
<gene>
    <name evidence="5" type="ORF">KO481_29790</name>
</gene>
<dbReference type="PANTHER" id="PTHR43464">
    <property type="entry name" value="METHYLTRANSFERASE"/>
    <property type="match status" value="1"/>
</dbReference>
<keyword evidence="1 5" id="KW-0489">Methyltransferase</keyword>
<protein>
    <submittedName>
        <fullName evidence="5">Class I SAM-dependent methyltransferase</fullName>
    </submittedName>
</protein>
<accession>A0ABS6B5U7</accession>
<evidence type="ECO:0000256" key="1">
    <source>
        <dbReference type="ARBA" id="ARBA00022603"/>
    </source>
</evidence>
<comment type="caution">
    <text evidence="5">The sequence shown here is derived from an EMBL/GenBank/DDBJ whole genome shotgun (WGS) entry which is preliminary data.</text>
</comment>
<dbReference type="GO" id="GO:0032259">
    <property type="term" value="P:methylation"/>
    <property type="evidence" value="ECO:0007669"/>
    <property type="project" value="UniProtKB-KW"/>
</dbReference>
<dbReference type="EMBL" id="JAHKNI010000011">
    <property type="protein sequence ID" value="MBU3065706.1"/>
    <property type="molecule type" value="Genomic_DNA"/>
</dbReference>
<name>A0ABS6B5U7_9NOCA</name>
<dbReference type="Proteomes" id="UP000733379">
    <property type="component" value="Unassembled WGS sequence"/>
</dbReference>
<dbReference type="CDD" id="cd02440">
    <property type="entry name" value="AdoMet_MTases"/>
    <property type="match status" value="1"/>
</dbReference>
<evidence type="ECO:0000313" key="5">
    <source>
        <dbReference type="EMBL" id="MBU3065706.1"/>
    </source>
</evidence>
<dbReference type="Pfam" id="PF13649">
    <property type="entry name" value="Methyltransf_25"/>
    <property type="match status" value="1"/>
</dbReference>
<dbReference type="Gene3D" id="3.40.50.150">
    <property type="entry name" value="Vaccinia Virus protein VP39"/>
    <property type="match status" value="1"/>
</dbReference>
<reference evidence="5 6" key="1">
    <citation type="submission" date="2021-06" db="EMBL/GenBank/DDBJ databases">
        <title>Actinomycetes sequencing.</title>
        <authorList>
            <person name="Shan Q."/>
        </authorList>
    </citation>
    <scope>NUCLEOTIDE SEQUENCE [LARGE SCALE GENOMIC DNA]</scope>
    <source>
        <strain evidence="5 6">NEAU-G5</strain>
    </source>
</reference>